<dbReference type="InterPro" id="IPR019587">
    <property type="entry name" value="Polyketide_cyclase/dehydratase"/>
</dbReference>
<name>A0A2W2B4Y1_9ACTN</name>
<evidence type="ECO:0000313" key="2">
    <source>
        <dbReference type="Proteomes" id="UP000248764"/>
    </source>
</evidence>
<dbReference type="RefSeq" id="WP_111255774.1">
    <property type="nucleotide sequence ID" value="NZ_POTW01000038.1"/>
</dbReference>
<reference evidence="1 2" key="1">
    <citation type="submission" date="2018-01" db="EMBL/GenBank/DDBJ databases">
        <title>Draft genome sequence of Jiangella sp. GTF31.</title>
        <authorList>
            <person name="Sahin N."/>
            <person name="Ay H."/>
            <person name="Saygin H."/>
        </authorList>
    </citation>
    <scope>NUCLEOTIDE SEQUENCE [LARGE SCALE GENOMIC DNA]</scope>
    <source>
        <strain evidence="1 2">GTF31</strain>
    </source>
</reference>
<comment type="caution">
    <text evidence="1">The sequence shown here is derived from an EMBL/GenBank/DDBJ whole genome shotgun (WGS) entry which is preliminary data.</text>
</comment>
<organism evidence="1 2">
    <name type="scientific">Jiangella anatolica</name>
    <dbReference type="NCBI Taxonomy" id="2670374"/>
    <lineage>
        <taxon>Bacteria</taxon>
        <taxon>Bacillati</taxon>
        <taxon>Actinomycetota</taxon>
        <taxon>Actinomycetes</taxon>
        <taxon>Jiangellales</taxon>
        <taxon>Jiangellaceae</taxon>
        <taxon>Jiangella</taxon>
    </lineage>
</organism>
<dbReference type="Gene3D" id="3.30.530.20">
    <property type="match status" value="1"/>
</dbReference>
<dbReference type="InterPro" id="IPR023393">
    <property type="entry name" value="START-like_dom_sf"/>
</dbReference>
<dbReference type="EMBL" id="POTW01000038">
    <property type="protein sequence ID" value="PZF82455.1"/>
    <property type="molecule type" value="Genomic_DNA"/>
</dbReference>
<dbReference type="Pfam" id="PF10604">
    <property type="entry name" value="Polyketide_cyc2"/>
    <property type="match status" value="1"/>
</dbReference>
<sequence length="146" mass="15606">MGVQRIDVTATTTAPPGAVYALLRDGASWPGWSPIGSFELESPGQDGGESLGAVRVFRTGRVASRERLVELVPDRRLSYVLLSGLAIEDYRADIDLAEGPDGTTIRWRSSFRAKVPGFGGLYRRTLTKFIQQCAGGLAEHAAVAAG</sequence>
<dbReference type="SUPFAM" id="SSF55961">
    <property type="entry name" value="Bet v1-like"/>
    <property type="match status" value="1"/>
</dbReference>
<keyword evidence="2" id="KW-1185">Reference proteome</keyword>
<proteinExistence type="predicted"/>
<dbReference type="CDD" id="cd07821">
    <property type="entry name" value="PYR_PYL_RCAR_like"/>
    <property type="match status" value="1"/>
</dbReference>
<evidence type="ECO:0000313" key="1">
    <source>
        <dbReference type="EMBL" id="PZF82455.1"/>
    </source>
</evidence>
<protein>
    <submittedName>
        <fullName evidence="1">SRPBCC family protein</fullName>
    </submittedName>
</protein>
<dbReference type="Proteomes" id="UP000248764">
    <property type="component" value="Unassembled WGS sequence"/>
</dbReference>
<accession>A0A2W2B4Y1</accession>
<gene>
    <name evidence="1" type="ORF">C1I92_16645</name>
</gene>
<dbReference type="AlphaFoldDB" id="A0A2W2B4Y1"/>